<dbReference type="HOGENOM" id="CLU_015572_1_0_9"/>
<dbReference type="PANTHER" id="PTHR43668">
    <property type="entry name" value="ALLANTOINASE"/>
    <property type="match status" value="1"/>
</dbReference>
<comment type="caution">
    <text evidence="8">The sequence shown here is derived from an EMBL/GenBank/DDBJ whole genome shotgun (WGS) entry which is preliminary data.</text>
</comment>
<proteinExistence type="inferred from homology"/>
<organism evidence="8 10">
    <name type="scientific">[Clostridium] leptum DSM 753</name>
    <dbReference type="NCBI Taxonomy" id="428125"/>
    <lineage>
        <taxon>Bacteria</taxon>
        <taxon>Bacillati</taxon>
        <taxon>Bacillota</taxon>
        <taxon>Clostridia</taxon>
        <taxon>Eubacteriales</taxon>
        <taxon>Oscillospiraceae</taxon>
        <taxon>Oscillospiraceae incertae sedis</taxon>
    </lineage>
</organism>
<dbReference type="Proteomes" id="UP000003490">
    <property type="component" value="Unassembled WGS sequence"/>
</dbReference>
<dbReference type="GO" id="GO:0004038">
    <property type="term" value="F:allantoinase activity"/>
    <property type="evidence" value="ECO:0007669"/>
    <property type="project" value="TreeGrafter"/>
</dbReference>
<dbReference type="SUPFAM" id="SSF51556">
    <property type="entry name" value="Metallo-dependent hydrolases"/>
    <property type="match status" value="1"/>
</dbReference>
<evidence type="ECO:0000256" key="5">
    <source>
        <dbReference type="ARBA" id="ARBA00022975"/>
    </source>
</evidence>
<evidence type="ECO:0000313" key="10">
    <source>
        <dbReference type="Proteomes" id="UP000003490"/>
    </source>
</evidence>
<dbReference type="AlphaFoldDB" id="A7VP88"/>
<feature type="binding site" evidence="6">
    <location>
        <position position="152"/>
    </location>
    <ligand>
        <name>Zn(2+)</name>
        <dbReference type="ChEBI" id="CHEBI:29105"/>
        <label>1</label>
    </ligand>
</feature>
<reference evidence="9 11" key="3">
    <citation type="submission" date="2017-07" db="EMBL/GenBank/DDBJ databases">
        <title>Prevalence of linear plasmids in Cutibacterium (Propionibacterium) acnes isolates obtained from prostatic tissue.</title>
        <authorList>
            <person name="Davidsson S."/>
            <person name="Carlsson J."/>
            <person name="Molling P."/>
            <person name="Andren O."/>
            <person name="Andersson S.-O."/>
            <person name="Brzuszkiewicz E."/>
            <person name="Poehlein A."/>
            <person name="Al-Zeer M."/>
            <person name="Brinkmann V."/>
            <person name="Scavenius C."/>
            <person name="Nazipi S."/>
            <person name="Soderquist B."/>
            <person name="Bruggemann H."/>
        </authorList>
    </citation>
    <scope>NUCLEOTIDE SEQUENCE [LARGE SCALE GENOMIC DNA]</scope>
    <source>
        <strain evidence="9 11">DSM 753</strain>
    </source>
</reference>
<keyword evidence="11" id="KW-1185">Reference proteome</keyword>
<feature type="domain" description="Dihydroorotase catalytic" evidence="7">
    <location>
        <begin position="53"/>
        <end position="235"/>
    </location>
</feature>
<dbReference type="GO" id="GO:0044205">
    <property type="term" value="P:'de novo' UMP biosynthetic process"/>
    <property type="evidence" value="ECO:0007669"/>
    <property type="project" value="UniProtKB-UniRule"/>
</dbReference>
<dbReference type="InterPro" id="IPR004722">
    <property type="entry name" value="DHOase"/>
</dbReference>
<dbReference type="InterPro" id="IPR002195">
    <property type="entry name" value="Dihydroorotase_CS"/>
</dbReference>
<dbReference type="CDD" id="cd01317">
    <property type="entry name" value="DHOase_IIa"/>
    <property type="match status" value="1"/>
</dbReference>
<reference evidence="8 10" key="1">
    <citation type="submission" date="2007-08" db="EMBL/GenBank/DDBJ databases">
        <title>Draft genome sequence of Clostridium leptum (DSM 753).</title>
        <authorList>
            <person name="Sudarsanam P."/>
            <person name="Ley R."/>
            <person name="Guruge J."/>
            <person name="Turnbaugh P.J."/>
            <person name="Mahowald M."/>
            <person name="Liep D."/>
            <person name="Gordon J."/>
        </authorList>
    </citation>
    <scope>NUCLEOTIDE SEQUENCE [LARGE SCALE GENOMIC DNA]</scope>
    <source>
        <strain evidence="8 10">DSM 753</strain>
    </source>
</reference>
<evidence type="ECO:0000256" key="2">
    <source>
        <dbReference type="ARBA" id="ARBA00010286"/>
    </source>
</evidence>
<dbReference type="GO" id="GO:0006145">
    <property type="term" value="P:purine nucleobase catabolic process"/>
    <property type="evidence" value="ECO:0007669"/>
    <property type="project" value="TreeGrafter"/>
</dbReference>
<keyword evidence="5 6" id="KW-0665">Pyrimidine biosynthesis</keyword>
<dbReference type="Proteomes" id="UP000220611">
    <property type="component" value="Unassembled WGS sequence"/>
</dbReference>
<feature type="active site" evidence="6">
    <location>
        <position position="305"/>
    </location>
</feature>
<dbReference type="PROSITE" id="PS00482">
    <property type="entry name" value="DIHYDROOROTASE_1"/>
    <property type="match status" value="1"/>
</dbReference>
<comment type="similarity">
    <text evidence="2 6">Belongs to the metallo-dependent hydrolases superfamily. DHOase family. Class I DHOase subfamily.</text>
</comment>
<reference evidence="8 10" key="2">
    <citation type="submission" date="2007-08" db="EMBL/GenBank/DDBJ databases">
        <authorList>
            <person name="Fulton L."/>
            <person name="Clifton S."/>
            <person name="Fulton B."/>
            <person name="Xu J."/>
            <person name="Minx P."/>
            <person name="Pepin K.H."/>
            <person name="Johnson M."/>
            <person name="Thiruvilangam P."/>
            <person name="Bhonagiri V."/>
            <person name="Nash W.E."/>
            <person name="Wang C."/>
            <person name="Mardis E.R."/>
            <person name="Wilson R.K."/>
        </authorList>
    </citation>
    <scope>NUCLEOTIDE SEQUENCE [LARGE SCALE GENOMIC DNA]</scope>
    <source>
        <strain evidence="8 10">DSM 753</strain>
    </source>
</reference>
<name>A7VP88_9FIRM</name>
<dbReference type="Gene3D" id="3.20.20.140">
    <property type="entry name" value="Metal-dependent hydrolases"/>
    <property type="match status" value="1"/>
</dbReference>
<feature type="binding site" evidence="6">
    <location>
        <position position="305"/>
    </location>
    <ligand>
        <name>Zn(2+)</name>
        <dbReference type="ChEBI" id="CHEBI:29105"/>
        <label>1</label>
    </ligand>
</feature>
<feature type="binding site" evidence="6">
    <location>
        <position position="152"/>
    </location>
    <ligand>
        <name>Zn(2+)</name>
        <dbReference type="ChEBI" id="CHEBI:29105"/>
        <label>2</label>
    </ligand>
</feature>
<feature type="binding site" evidence="6">
    <location>
        <position position="309"/>
    </location>
    <ligand>
        <name>substrate</name>
    </ligand>
</feature>
<dbReference type="SUPFAM" id="SSF51338">
    <property type="entry name" value="Composite domain of metallo-dependent hydrolases"/>
    <property type="match status" value="1"/>
</dbReference>
<evidence type="ECO:0000259" key="7">
    <source>
        <dbReference type="Pfam" id="PF12890"/>
    </source>
</evidence>
<gene>
    <name evidence="6" type="primary">pyrC</name>
    <name evidence="9" type="ORF">CH238_09465</name>
    <name evidence="8" type="ORF">CLOLEP_00364</name>
</gene>
<feature type="binding site" evidence="6">
    <location>
        <begin position="63"/>
        <end position="65"/>
    </location>
    <ligand>
        <name>substrate</name>
    </ligand>
</feature>
<dbReference type="PROSITE" id="PS00483">
    <property type="entry name" value="DIHYDROOROTASE_2"/>
    <property type="match status" value="1"/>
</dbReference>
<evidence type="ECO:0000256" key="4">
    <source>
        <dbReference type="ARBA" id="ARBA00022801"/>
    </source>
</evidence>
<dbReference type="HAMAP" id="MF_00220_B">
    <property type="entry name" value="PyrC_classI_B"/>
    <property type="match status" value="1"/>
</dbReference>
<feature type="binding site" evidence="6">
    <location>
        <position position="232"/>
    </location>
    <ligand>
        <name>Zn(2+)</name>
        <dbReference type="ChEBI" id="CHEBI:29105"/>
        <label>2</label>
    </ligand>
</feature>
<dbReference type="GO" id="GO:0004151">
    <property type="term" value="F:dihydroorotase activity"/>
    <property type="evidence" value="ECO:0007669"/>
    <property type="project" value="UniProtKB-UniRule"/>
</dbReference>
<dbReference type="EMBL" id="NOXF01000006">
    <property type="protein sequence ID" value="PEQ24415.1"/>
    <property type="molecule type" value="Genomic_DNA"/>
</dbReference>
<sequence length="424" mass="45724">MGSILIRGAKLADPEKICCERLDLLCRNGVIEKIEKNIQDPADKTVDAQSLALLPGLVDMHVHLRDPGLTYKEDVFTGCRAAAAGGVTSLLAMPNTKPPMDSPALVEELLQRAESACCRVYPAVCITKGMKGEELAPFMELQKAGAVALTDDGRPVENSLLMARAMKEAASLGLRVVSHCEDLYLSQGGLMNEGAVSRELNVPGVPAASENAATAREIALAESYGVPIHICHVSTAVSAAMIRDAKKRGVQVTGETAPHYLLLTEEALRKKNADWRMSPPLRTDEDRKALLEALRDGTLDAIATDHAPHSEEDKADFYRAPNGSIGMETALSACYTALVKTGYLTLPELIAKMSLNPARLLKLPGGTLRAGGPADFALFDENRRWTVDRDRLHGRSKNTPFHGMSLSGKVVMTVCRGEIVYQDG</sequence>
<dbReference type="InterPro" id="IPR024403">
    <property type="entry name" value="DHOase_cat"/>
</dbReference>
<dbReference type="eggNOG" id="COG0044">
    <property type="taxonomic scope" value="Bacteria"/>
</dbReference>
<feature type="binding site" evidence="6">
    <location>
        <position position="95"/>
    </location>
    <ligand>
        <name>substrate</name>
    </ligand>
</feature>
<dbReference type="InterPro" id="IPR050138">
    <property type="entry name" value="DHOase/Allantoinase_Hydrolase"/>
</dbReference>
<evidence type="ECO:0000256" key="3">
    <source>
        <dbReference type="ARBA" id="ARBA00022723"/>
    </source>
</evidence>
<evidence type="ECO:0000256" key="6">
    <source>
        <dbReference type="HAMAP-Rule" id="MF_00220"/>
    </source>
</evidence>
<dbReference type="Gene3D" id="2.30.40.10">
    <property type="entry name" value="Urease, subunit C, domain 1"/>
    <property type="match status" value="1"/>
</dbReference>
<dbReference type="InterPro" id="IPR011059">
    <property type="entry name" value="Metal-dep_hydrolase_composite"/>
</dbReference>
<comment type="cofactor">
    <cofactor evidence="6">
        <name>Zn(2+)</name>
        <dbReference type="ChEBI" id="CHEBI:29105"/>
    </cofactor>
    <text evidence="6">Binds 2 Zn(2+) ions per subunit.</text>
</comment>
<accession>A7VP88</accession>
<dbReference type="GO" id="GO:0008270">
    <property type="term" value="F:zinc ion binding"/>
    <property type="evidence" value="ECO:0007669"/>
    <property type="project" value="UniProtKB-UniRule"/>
</dbReference>
<dbReference type="PANTHER" id="PTHR43668:SF2">
    <property type="entry name" value="ALLANTOINASE"/>
    <property type="match status" value="1"/>
</dbReference>
<feature type="binding site" evidence="6">
    <location>
        <position position="61"/>
    </location>
    <ligand>
        <name>Zn(2+)</name>
        <dbReference type="ChEBI" id="CHEBI:29105"/>
        <label>1</label>
    </ligand>
</feature>
<comment type="catalytic activity">
    <reaction evidence="6">
        <text>(S)-dihydroorotate + H2O = N-carbamoyl-L-aspartate + H(+)</text>
        <dbReference type="Rhea" id="RHEA:24296"/>
        <dbReference type="ChEBI" id="CHEBI:15377"/>
        <dbReference type="ChEBI" id="CHEBI:15378"/>
        <dbReference type="ChEBI" id="CHEBI:30864"/>
        <dbReference type="ChEBI" id="CHEBI:32814"/>
        <dbReference type="EC" id="3.5.2.3"/>
    </reaction>
</comment>
<dbReference type="NCBIfam" id="TIGR00857">
    <property type="entry name" value="pyrC_multi"/>
    <property type="match status" value="1"/>
</dbReference>
<evidence type="ECO:0000313" key="9">
    <source>
        <dbReference type="EMBL" id="PEQ24415.1"/>
    </source>
</evidence>
<dbReference type="EC" id="3.5.2.3" evidence="6"/>
<feature type="binding site" evidence="6">
    <location>
        <position position="179"/>
    </location>
    <ligand>
        <name>Zn(2+)</name>
        <dbReference type="ChEBI" id="CHEBI:29105"/>
        <label>2</label>
    </ligand>
</feature>
<evidence type="ECO:0000313" key="8">
    <source>
        <dbReference type="EMBL" id="EDO62775.1"/>
    </source>
</evidence>
<keyword evidence="6" id="KW-0862">Zinc</keyword>
<keyword evidence="4 6" id="KW-0378">Hydrolase</keyword>
<keyword evidence="3 6" id="KW-0479">Metal-binding</keyword>
<evidence type="ECO:0000313" key="11">
    <source>
        <dbReference type="Proteomes" id="UP000220611"/>
    </source>
</evidence>
<dbReference type="GO" id="GO:0005737">
    <property type="term" value="C:cytoplasm"/>
    <property type="evidence" value="ECO:0007669"/>
    <property type="project" value="TreeGrafter"/>
</dbReference>
<dbReference type="OrthoDB" id="9765462at2"/>
<comment type="pathway">
    <text evidence="6">Pyrimidine metabolism; UMP biosynthesis via de novo pathway; (S)-dihydroorotate from bicarbonate: step 3/3.</text>
</comment>
<dbReference type="InterPro" id="IPR032466">
    <property type="entry name" value="Metal_Hydrolase"/>
</dbReference>
<dbReference type="Pfam" id="PF12890">
    <property type="entry name" value="DHOase"/>
    <property type="match status" value="1"/>
</dbReference>
<evidence type="ECO:0000256" key="1">
    <source>
        <dbReference type="ARBA" id="ARBA00002368"/>
    </source>
</evidence>
<protein>
    <recommendedName>
        <fullName evidence="6">Dihydroorotase</fullName>
        <shortName evidence="6">DHOase</shortName>
        <ecNumber evidence="6">3.5.2.3</ecNumber>
    </recommendedName>
</protein>
<comment type="caution">
    <text evidence="6">Lacks conserved residue(s) required for the propagation of feature annotation.</text>
</comment>
<dbReference type="EMBL" id="ABCB02000012">
    <property type="protein sequence ID" value="EDO62775.1"/>
    <property type="molecule type" value="Genomic_DNA"/>
</dbReference>
<feature type="binding site" evidence="6">
    <location>
        <position position="63"/>
    </location>
    <ligand>
        <name>Zn(2+)</name>
        <dbReference type="ChEBI" id="CHEBI:29105"/>
        <label>1</label>
    </ligand>
</feature>
<comment type="function">
    <text evidence="1 6">Catalyzes the reversible cyclization of carbamoyl aspartate to dihydroorotate.</text>
</comment>
<dbReference type="UniPathway" id="UPA00070">
    <property type="reaction ID" value="UER00117"/>
</dbReference>